<accession>A0A5M9QIP2</accession>
<evidence type="ECO:0000259" key="4">
    <source>
        <dbReference type="Pfam" id="PF00733"/>
    </source>
</evidence>
<dbReference type="PANTHER" id="PTHR43284">
    <property type="entry name" value="ASPARAGINE SYNTHETASE (GLUTAMINE-HYDROLYZING)"/>
    <property type="match status" value="1"/>
</dbReference>
<protein>
    <recommendedName>
        <fullName evidence="2">asparagine synthase (glutamine-hydrolyzing)</fullName>
        <ecNumber evidence="2">6.3.5.4</ecNumber>
    </recommendedName>
</protein>
<dbReference type="AlphaFoldDB" id="A0A5M9QIP2"/>
<dbReference type="GO" id="GO:0006529">
    <property type="term" value="P:asparagine biosynthetic process"/>
    <property type="evidence" value="ECO:0007669"/>
    <property type="project" value="InterPro"/>
</dbReference>
<proteinExistence type="predicted"/>
<dbReference type="InterPro" id="IPR001962">
    <property type="entry name" value="Asn_synthase"/>
</dbReference>
<dbReference type="CDD" id="cd01991">
    <property type="entry name" value="Asn_synthase_B_C"/>
    <property type="match status" value="1"/>
</dbReference>
<dbReference type="InterPro" id="IPR051786">
    <property type="entry name" value="ASN_synthetase/amidase"/>
</dbReference>
<comment type="caution">
    <text evidence="5">The sequence shown here is derived from an EMBL/GenBank/DDBJ whole genome shotgun (WGS) entry which is preliminary data.</text>
</comment>
<dbReference type="Gene3D" id="3.40.50.620">
    <property type="entry name" value="HUPs"/>
    <property type="match status" value="1"/>
</dbReference>
<sequence length="453" mass="51908">MQMRLEHRRLFGLENEFYKVGLDSSFSDLSSAVRGLLFDDFSPWGITSFLSFRYPILDHTMFADFGVKRDSKLESPPESSLHFSYKTPSLQKATHIAEYLLLESIERRVANARRIGICLSGGLDSSLIVAMCRALYPHREIYTYSIGFYGDDEFKYARRVARKFANKHYEKTLGYGEFFSDNAWLKALIKQKAAPLHPNELPLAYALAQARKDCCDVVLCGEGADDVFGGYSHNLMLYASYMGKAQEFYAYILEHYRYFSLAKSRALIHEKYLVDDTQMIAKVFGSNVPKDMRDIMLYFIQVLHTRGLIERGANALRFCGFNDGFVFLDSSLIDFVNSLPFSYKVHTKAPVQIPLKDYKNFSDMHCESKFLLKKIAKSYLPSSIITREKKGFPVPFALWDKQKAFDIELDSSVFKSDDLSCCSAWEKFMIYNLNAFVEVFGGYRRQTGGGVNI</sequence>
<dbReference type="Pfam" id="PF00733">
    <property type="entry name" value="Asn_synthase"/>
    <property type="match status" value="1"/>
</dbReference>
<evidence type="ECO:0000313" key="6">
    <source>
        <dbReference type="Proteomes" id="UP000323707"/>
    </source>
</evidence>
<name>A0A5M9QIP2_9HELI</name>
<evidence type="ECO:0000256" key="1">
    <source>
        <dbReference type="ARBA" id="ARBA00005187"/>
    </source>
</evidence>
<dbReference type="SUPFAM" id="SSF52402">
    <property type="entry name" value="Adenine nucleotide alpha hydrolases-like"/>
    <property type="match status" value="1"/>
</dbReference>
<evidence type="ECO:0000256" key="3">
    <source>
        <dbReference type="ARBA" id="ARBA00048741"/>
    </source>
</evidence>
<dbReference type="Proteomes" id="UP000323707">
    <property type="component" value="Unassembled WGS sequence"/>
</dbReference>
<feature type="domain" description="Asparagine synthetase" evidence="4">
    <location>
        <begin position="99"/>
        <end position="402"/>
    </location>
</feature>
<gene>
    <name evidence="5" type="ORF">F4V45_07715</name>
</gene>
<reference evidence="5 6" key="1">
    <citation type="submission" date="2019-09" db="EMBL/GenBank/DDBJ databases">
        <title>Draft genome sequence of various Type strains from the CCUG.</title>
        <authorList>
            <person name="Pineiro-Iglesias B."/>
            <person name="Tunovic T."/>
            <person name="Unosson C."/>
            <person name="Inganas E."/>
            <person name="Ohlen M."/>
            <person name="Cardew S."/>
            <person name="Jensie-Markopoulos S."/>
            <person name="Salva-Serra F."/>
            <person name="Jaen-Luchoro D."/>
            <person name="Karlsson R."/>
            <person name="Svensson-Stadler L."/>
            <person name="Chun J."/>
            <person name="Moore E."/>
        </authorList>
    </citation>
    <scope>NUCLEOTIDE SEQUENCE [LARGE SCALE GENOMIC DNA]</scope>
    <source>
        <strain evidence="5 6">CCUG 32756T</strain>
    </source>
</reference>
<dbReference type="GO" id="GO:0004066">
    <property type="term" value="F:asparagine synthase (glutamine-hydrolyzing) activity"/>
    <property type="evidence" value="ECO:0007669"/>
    <property type="project" value="UniProtKB-EC"/>
</dbReference>
<dbReference type="InterPro" id="IPR014729">
    <property type="entry name" value="Rossmann-like_a/b/a_fold"/>
</dbReference>
<dbReference type="EC" id="6.3.5.4" evidence="2"/>
<dbReference type="PANTHER" id="PTHR43284:SF1">
    <property type="entry name" value="ASPARAGINE SYNTHETASE"/>
    <property type="match status" value="1"/>
</dbReference>
<evidence type="ECO:0000313" key="5">
    <source>
        <dbReference type="EMBL" id="KAA8707747.1"/>
    </source>
</evidence>
<dbReference type="EMBL" id="VXKE01000021">
    <property type="protein sequence ID" value="KAA8707747.1"/>
    <property type="molecule type" value="Genomic_DNA"/>
</dbReference>
<comment type="pathway">
    <text evidence="1">Amino-acid biosynthesis; L-asparagine biosynthesis; L-asparagine from L-aspartate (L-Gln route): step 1/1.</text>
</comment>
<organism evidence="5 6">
    <name type="scientific">Helicobacter canis</name>
    <dbReference type="NCBI Taxonomy" id="29419"/>
    <lineage>
        <taxon>Bacteria</taxon>
        <taxon>Pseudomonadati</taxon>
        <taxon>Campylobacterota</taxon>
        <taxon>Epsilonproteobacteria</taxon>
        <taxon>Campylobacterales</taxon>
        <taxon>Helicobacteraceae</taxon>
        <taxon>Helicobacter</taxon>
    </lineage>
</organism>
<comment type="catalytic activity">
    <reaction evidence="3">
        <text>L-aspartate + L-glutamine + ATP + H2O = L-asparagine + L-glutamate + AMP + diphosphate + H(+)</text>
        <dbReference type="Rhea" id="RHEA:12228"/>
        <dbReference type="ChEBI" id="CHEBI:15377"/>
        <dbReference type="ChEBI" id="CHEBI:15378"/>
        <dbReference type="ChEBI" id="CHEBI:29985"/>
        <dbReference type="ChEBI" id="CHEBI:29991"/>
        <dbReference type="ChEBI" id="CHEBI:30616"/>
        <dbReference type="ChEBI" id="CHEBI:33019"/>
        <dbReference type="ChEBI" id="CHEBI:58048"/>
        <dbReference type="ChEBI" id="CHEBI:58359"/>
        <dbReference type="ChEBI" id="CHEBI:456215"/>
        <dbReference type="EC" id="6.3.5.4"/>
    </reaction>
</comment>
<evidence type="ECO:0000256" key="2">
    <source>
        <dbReference type="ARBA" id="ARBA00012737"/>
    </source>
</evidence>